<organism evidence="4 5">
    <name type="scientific">Fimbriiglobus ruber</name>
    <dbReference type="NCBI Taxonomy" id="1908690"/>
    <lineage>
        <taxon>Bacteria</taxon>
        <taxon>Pseudomonadati</taxon>
        <taxon>Planctomycetota</taxon>
        <taxon>Planctomycetia</taxon>
        <taxon>Gemmatales</taxon>
        <taxon>Gemmataceae</taxon>
        <taxon>Fimbriiglobus</taxon>
    </lineage>
</organism>
<protein>
    <recommendedName>
        <fullName evidence="3">ATP-dependent DNA ligase family profile domain-containing protein</fullName>
    </recommendedName>
</protein>
<reference evidence="5" key="1">
    <citation type="submission" date="2017-06" db="EMBL/GenBank/DDBJ databases">
        <title>Genome analysis of Fimbriiglobus ruber SP5, the first member of the order Planctomycetales with confirmed chitinolytic capability.</title>
        <authorList>
            <person name="Ravin N.V."/>
            <person name="Rakitin A.L."/>
            <person name="Ivanova A.A."/>
            <person name="Beletsky A.V."/>
            <person name="Kulichevskaya I.S."/>
            <person name="Mardanov A.V."/>
            <person name="Dedysh S.N."/>
        </authorList>
    </citation>
    <scope>NUCLEOTIDE SEQUENCE [LARGE SCALE GENOMIC DNA]</scope>
    <source>
        <strain evidence="5">SP5</strain>
    </source>
</reference>
<gene>
    <name evidence="4" type="ORF">FRUB_06501</name>
</gene>
<dbReference type="Proteomes" id="UP000214646">
    <property type="component" value="Unassembled WGS sequence"/>
</dbReference>
<keyword evidence="5" id="KW-1185">Reference proteome</keyword>
<dbReference type="PANTHER" id="PTHR45674:SF4">
    <property type="entry name" value="DNA LIGASE 1"/>
    <property type="match status" value="1"/>
</dbReference>
<dbReference type="InterPro" id="IPR050191">
    <property type="entry name" value="ATP-dep_DNA_ligase"/>
</dbReference>
<dbReference type="InterPro" id="IPR012310">
    <property type="entry name" value="DNA_ligase_ATP-dep_cent"/>
</dbReference>
<dbReference type="GO" id="GO:0006281">
    <property type="term" value="P:DNA repair"/>
    <property type="evidence" value="ECO:0007669"/>
    <property type="project" value="InterPro"/>
</dbReference>
<dbReference type="AlphaFoldDB" id="A0A225D733"/>
<keyword evidence="2" id="KW-0436">Ligase</keyword>
<name>A0A225D733_9BACT</name>
<dbReference type="GO" id="GO:0005524">
    <property type="term" value="F:ATP binding"/>
    <property type="evidence" value="ECO:0007669"/>
    <property type="project" value="InterPro"/>
</dbReference>
<dbReference type="Pfam" id="PF01068">
    <property type="entry name" value="DNA_ligase_A_M"/>
    <property type="match status" value="1"/>
</dbReference>
<proteinExistence type="inferred from homology"/>
<dbReference type="GO" id="GO:0003910">
    <property type="term" value="F:DNA ligase (ATP) activity"/>
    <property type="evidence" value="ECO:0007669"/>
    <property type="project" value="InterPro"/>
</dbReference>
<sequence>MRLTGRTVSEVNFRLGEFQSNLPHLTTGFDDLIGTVLDGELFCPAAAIDTGDTTTTHALQAAVAILATSPENASAIQERHQCHLRFVAFDVLRFQGRDMTSRSLRDRLTVLEEAFLRTNNRHVSLAETHLAEKALAHELMLAEGKEGSVWKRLDGRYEPGRRVRHWLKRKRGLEIEAVVSGFKLGSAGRGNAHLVGAVEFSVADPGGNTRPIAWVSNWTDEERQRMTVNESGSPMLNPDYLGRKAVIAGHDIAGKSGRYRHAKLRAWVA</sequence>
<feature type="domain" description="ATP-dependent DNA ligase family profile" evidence="3">
    <location>
        <begin position="77"/>
        <end position="191"/>
    </location>
</feature>
<evidence type="ECO:0000313" key="4">
    <source>
        <dbReference type="EMBL" id="OWK37381.1"/>
    </source>
</evidence>
<comment type="caution">
    <text evidence="4">The sequence shown here is derived from an EMBL/GenBank/DDBJ whole genome shotgun (WGS) entry which is preliminary data.</text>
</comment>
<dbReference type="PANTHER" id="PTHR45674">
    <property type="entry name" value="DNA LIGASE 1/3 FAMILY MEMBER"/>
    <property type="match status" value="1"/>
</dbReference>
<dbReference type="EMBL" id="NIDE01000014">
    <property type="protein sequence ID" value="OWK37381.1"/>
    <property type="molecule type" value="Genomic_DNA"/>
</dbReference>
<evidence type="ECO:0000313" key="5">
    <source>
        <dbReference type="Proteomes" id="UP000214646"/>
    </source>
</evidence>
<dbReference type="SUPFAM" id="SSF56091">
    <property type="entry name" value="DNA ligase/mRNA capping enzyme, catalytic domain"/>
    <property type="match status" value="1"/>
</dbReference>
<dbReference type="PROSITE" id="PS50160">
    <property type="entry name" value="DNA_LIGASE_A3"/>
    <property type="match status" value="1"/>
</dbReference>
<dbReference type="Gene3D" id="3.30.470.30">
    <property type="entry name" value="DNA ligase/mRNA capping enzyme"/>
    <property type="match status" value="1"/>
</dbReference>
<evidence type="ECO:0000259" key="3">
    <source>
        <dbReference type="PROSITE" id="PS50160"/>
    </source>
</evidence>
<dbReference type="GO" id="GO:0006310">
    <property type="term" value="P:DNA recombination"/>
    <property type="evidence" value="ECO:0007669"/>
    <property type="project" value="InterPro"/>
</dbReference>
<accession>A0A225D733</accession>
<comment type="similarity">
    <text evidence="1">Belongs to the ATP-dependent DNA ligase family.</text>
</comment>
<evidence type="ECO:0000256" key="2">
    <source>
        <dbReference type="ARBA" id="ARBA00022598"/>
    </source>
</evidence>
<evidence type="ECO:0000256" key="1">
    <source>
        <dbReference type="ARBA" id="ARBA00007572"/>
    </source>
</evidence>